<sequence length="369" mass="42897">MKVLYLADGSSTHTYKYLKYFSEKGYYDITLFSMRPVLKEIENLNIKIIQNKNVPDKFLLWLFYYIFAHVKYYFILKKIDCDITHVHDVYQYGLFGLLSGKPYVITPWGSDVLIQPKKNPVYRAILPMIFSKAEYIIYEGENMLEELKKYCKDMHKIKMIRFGIDTKMFSKNKKSNFLKVQNDNKVLIISTRNLKPIYDIQTLIYAAKIMLSKNKKVQFLIIGEGSQKNELINLTKNLGISDNISFLGSIPYKQMPTYLSSSDIYVSTSLSDSGLACSTAEAMSCGLPVVITDFGDNSEWVKPDINGYLFEPKNPEKLANSLLMLIDDNDKKIRMGQKNNEDINKKYNYYLEMEKVEKIYKEIIWCNNG</sequence>
<feature type="domain" description="Glycosyltransferase subfamily 4-like N-terminal" evidence="2">
    <location>
        <begin position="2"/>
        <end position="137"/>
    </location>
</feature>
<dbReference type="InterPro" id="IPR001296">
    <property type="entry name" value="Glyco_trans_1"/>
</dbReference>
<dbReference type="GO" id="GO:0016757">
    <property type="term" value="F:glycosyltransferase activity"/>
    <property type="evidence" value="ECO:0007669"/>
    <property type="project" value="InterPro"/>
</dbReference>
<accession>A0A7J9S3R7</accession>
<feature type="domain" description="Glycosyl transferase family 1" evidence="1">
    <location>
        <begin position="181"/>
        <end position="339"/>
    </location>
</feature>
<name>A0A7J9S3R7_METMI</name>
<dbReference type="AlphaFoldDB" id="A0A7J9S3R7"/>
<evidence type="ECO:0000259" key="1">
    <source>
        <dbReference type="Pfam" id="PF00534"/>
    </source>
</evidence>
<dbReference type="Proteomes" id="UP000536195">
    <property type="component" value="Unassembled WGS sequence"/>
</dbReference>
<keyword evidence="3" id="KW-0808">Transferase</keyword>
<dbReference type="Pfam" id="PF13477">
    <property type="entry name" value="Glyco_trans_4_2"/>
    <property type="match status" value="1"/>
</dbReference>
<dbReference type="PANTHER" id="PTHR12526:SF638">
    <property type="entry name" value="SPORE COAT PROTEIN SA"/>
    <property type="match status" value="1"/>
</dbReference>
<dbReference type="RefSeq" id="WP_184229387.1">
    <property type="nucleotide sequence ID" value="NZ_JACHEC010000001.1"/>
</dbReference>
<reference evidence="3 4" key="1">
    <citation type="submission" date="2020-08" db="EMBL/GenBank/DDBJ databases">
        <title>Genomic Encyclopedia of Type Strains, Phase IV (KMG-V): Genome sequencing to study the core and pangenomes of soil and plant-associated prokaryotes.</title>
        <authorList>
            <person name="Whitman W."/>
        </authorList>
    </citation>
    <scope>NUCLEOTIDE SEQUENCE [LARGE SCALE GENOMIC DNA]</scope>
    <source>
        <strain evidence="3 4">C11</strain>
    </source>
</reference>
<protein>
    <submittedName>
        <fullName evidence="3">Glycosyltransferase involved in cell wall biosynthesis</fullName>
    </submittedName>
</protein>
<proteinExistence type="predicted"/>
<comment type="caution">
    <text evidence="3">The sequence shown here is derived from an EMBL/GenBank/DDBJ whole genome shotgun (WGS) entry which is preliminary data.</text>
</comment>
<gene>
    <name evidence="3" type="ORF">HNP92_000195</name>
</gene>
<dbReference type="Pfam" id="PF00534">
    <property type="entry name" value="Glycos_transf_1"/>
    <property type="match status" value="1"/>
</dbReference>
<dbReference type="Gene3D" id="3.40.50.2000">
    <property type="entry name" value="Glycogen Phosphorylase B"/>
    <property type="match status" value="2"/>
</dbReference>
<evidence type="ECO:0000313" key="3">
    <source>
        <dbReference type="EMBL" id="MBB6400910.1"/>
    </source>
</evidence>
<dbReference type="EMBL" id="JACHEC010000001">
    <property type="protein sequence ID" value="MBB6400910.1"/>
    <property type="molecule type" value="Genomic_DNA"/>
</dbReference>
<dbReference type="PANTHER" id="PTHR12526">
    <property type="entry name" value="GLYCOSYLTRANSFERASE"/>
    <property type="match status" value="1"/>
</dbReference>
<dbReference type="InterPro" id="IPR028098">
    <property type="entry name" value="Glyco_trans_4-like_N"/>
</dbReference>
<evidence type="ECO:0000259" key="2">
    <source>
        <dbReference type="Pfam" id="PF13477"/>
    </source>
</evidence>
<dbReference type="SUPFAM" id="SSF53756">
    <property type="entry name" value="UDP-Glycosyltransferase/glycogen phosphorylase"/>
    <property type="match status" value="1"/>
</dbReference>
<evidence type="ECO:0000313" key="4">
    <source>
        <dbReference type="Proteomes" id="UP000536195"/>
    </source>
</evidence>
<dbReference type="CDD" id="cd03801">
    <property type="entry name" value="GT4_PimA-like"/>
    <property type="match status" value="1"/>
</dbReference>
<organism evidence="3 4">
    <name type="scientific">Methanococcus maripaludis</name>
    <name type="common">Methanococcus deltae</name>
    <dbReference type="NCBI Taxonomy" id="39152"/>
    <lineage>
        <taxon>Archaea</taxon>
        <taxon>Methanobacteriati</taxon>
        <taxon>Methanobacteriota</taxon>
        <taxon>Methanomada group</taxon>
        <taxon>Methanococci</taxon>
        <taxon>Methanococcales</taxon>
        <taxon>Methanococcaceae</taxon>
        <taxon>Methanococcus</taxon>
    </lineage>
</organism>